<dbReference type="Proteomes" id="UP000824178">
    <property type="component" value="Unassembled WGS sequence"/>
</dbReference>
<feature type="compositionally biased region" description="Polar residues" evidence="1">
    <location>
        <begin position="1"/>
        <end position="20"/>
    </location>
</feature>
<organism evidence="2 3">
    <name type="scientific">Candidatus Faecalibacterium intestinavium</name>
    <dbReference type="NCBI Taxonomy" id="2838580"/>
    <lineage>
        <taxon>Bacteria</taxon>
        <taxon>Bacillati</taxon>
        <taxon>Bacillota</taxon>
        <taxon>Clostridia</taxon>
        <taxon>Eubacteriales</taxon>
        <taxon>Oscillospiraceae</taxon>
        <taxon>Faecalibacterium</taxon>
    </lineage>
</organism>
<feature type="non-terminal residue" evidence="2">
    <location>
        <position position="1"/>
    </location>
</feature>
<dbReference type="AlphaFoldDB" id="A0A9E2KKE7"/>
<dbReference type="EMBL" id="JAHLFH010000068">
    <property type="protein sequence ID" value="MBU3819439.1"/>
    <property type="molecule type" value="Genomic_DNA"/>
</dbReference>
<protein>
    <submittedName>
        <fullName evidence="2">Uncharacterized protein</fullName>
    </submittedName>
</protein>
<evidence type="ECO:0000313" key="2">
    <source>
        <dbReference type="EMBL" id="MBU3819439.1"/>
    </source>
</evidence>
<reference evidence="2" key="2">
    <citation type="submission" date="2021-04" db="EMBL/GenBank/DDBJ databases">
        <authorList>
            <person name="Gilroy R."/>
        </authorList>
    </citation>
    <scope>NUCLEOTIDE SEQUENCE</scope>
    <source>
        <strain evidence="2">742</strain>
    </source>
</reference>
<name>A0A9E2KKE7_9FIRM</name>
<evidence type="ECO:0000256" key="1">
    <source>
        <dbReference type="SAM" id="MobiDB-lite"/>
    </source>
</evidence>
<sequence>PASSPADSPSWEGSSGRPQSGTVTVVVEGEEETLPAVLFEGRGYSIYLPEEEWTRTMEGEGGDVQDVFTAAANDKVMLAVQSSSDPSITFDEVCETLLAEGYLQSDDDDRFFALSADGVVTCQYIVEGEAGTIWYLSWCYPDTPEYLEGWGSRIPQLIETFEAK</sequence>
<accession>A0A9E2KKE7</accession>
<comment type="caution">
    <text evidence="2">The sequence shown here is derived from an EMBL/GenBank/DDBJ whole genome shotgun (WGS) entry which is preliminary data.</text>
</comment>
<evidence type="ECO:0000313" key="3">
    <source>
        <dbReference type="Proteomes" id="UP000824178"/>
    </source>
</evidence>
<reference evidence="2" key="1">
    <citation type="journal article" date="2021" name="PeerJ">
        <title>Extensive microbial diversity within the chicken gut microbiome revealed by metagenomics and culture.</title>
        <authorList>
            <person name="Gilroy R."/>
            <person name="Ravi A."/>
            <person name="Getino M."/>
            <person name="Pursley I."/>
            <person name="Horton D.L."/>
            <person name="Alikhan N.F."/>
            <person name="Baker D."/>
            <person name="Gharbi K."/>
            <person name="Hall N."/>
            <person name="Watson M."/>
            <person name="Adriaenssens E.M."/>
            <person name="Foster-Nyarko E."/>
            <person name="Jarju S."/>
            <person name="Secka A."/>
            <person name="Antonio M."/>
            <person name="Oren A."/>
            <person name="Chaudhuri R.R."/>
            <person name="La Ragione R."/>
            <person name="Hildebrand F."/>
            <person name="Pallen M.J."/>
        </authorList>
    </citation>
    <scope>NUCLEOTIDE SEQUENCE</scope>
    <source>
        <strain evidence="2">742</strain>
    </source>
</reference>
<proteinExistence type="predicted"/>
<feature type="region of interest" description="Disordered" evidence="1">
    <location>
        <begin position="1"/>
        <end position="23"/>
    </location>
</feature>
<gene>
    <name evidence="2" type="ORF">H9864_03570</name>
</gene>